<proteinExistence type="predicted"/>
<evidence type="ECO:0000313" key="2">
    <source>
        <dbReference type="Proteomes" id="UP000295718"/>
    </source>
</evidence>
<dbReference type="AlphaFoldDB" id="A0A4V6NGK2"/>
<dbReference type="EMBL" id="SLUO01000018">
    <property type="protein sequence ID" value="TCL54852.1"/>
    <property type="molecule type" value="Genomic_DNA"/>
</dbReference>
<dbReference type="OrthoDB" id="6638171at2"/>
<protein>
    <submittedName>
        <fullName evidence="1">Uncharacterized protein</fullName>
    </submittedName>
</protein>
<dbReference type="Proteomes" id="UP000295718">
    <property type="component" value="Unassembled WGS sequence"/>
</dbReference>
<accession>A0A4V6NGK2</accession>
<gene>
    <name evidence="1" type="ORF">EDD76_11894</name>
</gene>
<keyword evidence="2" id="KW-1185">Reference proteome</keyword>
<organism evidence="1 2">
    <name type="scientific">Kineothrix alysoides</name>
    <dbReference type="NCBI Taxonomy" id="1469948"/>
    <lineage>
        <taxon>Bacteria</taxon>
        <taxon>Bacillati</taxon>
        <taxon>Bacillota</taxon>
        <taxon>Clostridia</taxon>
        <taxon>Lachnospirales</taxon>
        <taxon>Lachnospiraceae</taxon>
        <taxon>Kineothrix</taxon>
    </lineage>
</organism>
<comment type="caution">
    <text evidence="1">The sequence shown here is derived from an EMBL/GenBank/DDBJ whole genome shotgun (WGS) entry which is preliminary data.</text>
</comment>
<name>A0A4V6NGK2_9FIRM</name>
<evidence type="ECO:0000313" key="1">
    <source>
        <dbReference type="EMBL" id="TCL54852.1"/>
    </source>
</evidence>
<dbReference type="RefSeq" id="WP_031392097.1">
    <property type="nucleotide sequence ID" value="NZ_JPNB01000002.1"/>
</dbReference>
<reference evidence="1 2" key="1">
    <citation type="submission" date="2019-03" db="EMBL/GenBank/DDBJ databases">
        <title>Genomic Encyclopedia of Type Strains, Phase IV (KMG-IV): sequencing the most valuable type-strain genomes for metagenomic binning, comparative biology and taxonomic classification.</title>
        <authorList>
            <person name="Goeker M."/>
        </authorList>
    </citation>
    <scope>NUCLEOTIDE SEQUENCE [LARGE SCALE GENOMIC DNA]</scope>
    <source>
        <strain evidence="1 2">DSM 100556</strain>
    </source>
</reference>
<dbReference type="STRING" id="1469948.GCA_000732725_03474"/>
<sequence length="115" mass="13357">MIKTEFGIVENIESNKDYSNYEPEKYHCILIDDSLYIDDWYDRLILMKTYFHSLSCPAYGLARHGVTLIPPESLPALQDIVISDKRINEDEHLIALANKIQEAINRQKYVIHFGA</sequence>